<dbReference type="GeneID" id="30036652"/>
<dbReference type="OrthoDB" id="418169at2759"/>
<dbReference type="Pfam" id="PF10313">
    <property type="entry name" value="DUF2415"/>
    <property type="match status" value="1"/>
</dbReference>
<reference evidence="3 4" key="1">
    <citation type="submission" date="2016-02" db="EMBL/GenBank/DDBJ databases">
        <title>Complete genome sequence and transcriptome regulation of the pentose utilising yeast Sugiyamaella lignohabitans.</title>
        <authorList>
            <person name="Bellasio M."/>
            <person name="Peymann A."/>
            <person name="Valli M."/>
            <person name="Sipitzky M."/>
            <person name="Graf A."/>
            <person name="Sauer M."/>
            <person name="Marx H."/>
            <person name="Mattanovich D."/>
        </authorList>
    </citation>
    <scope>NUCLEOTIDE SEQUENCE [LARGE SCALE GENOMIC DNA]</scope>
    <source>
        <strain evidence="3 4">CBS 10342</strain>
    </source>
</reference>
<evidence type="ECO:0000256" key="1">
    <source>
        <dbReference type="SAM" id="MobiDB-lite"/>
    </source>
</evidence>
<accession>A0A167CH70</accession>
<dbReference type="InterPro" id="IPR036322">
    <property type="entry name" value="WD40_repeat_dom_sf"/>
</dbReference>
<dbReference type="EMBL" id="CP014500">
    <property type="protein sequence ID" value="ANB11690.1"/>
    <property type="molecule type" value="Genomic_DNA"/>
</dbReference>
<evidence type="ECO:0000259" key="2">
    <source>
        <dbReference type="Pfam" id="PF10313"/>
    </source>
</evidence>
<dbReference type="PANTHER" id="PTHR43991:SF9">
    <property type="entry name" value="DUF2415 DOMAIN-CONTAINING PROTEIN"/>
    <property type="match status" value="1"/>
</dbReference>
<dbReference type="SUPFAM" id="SSF50978">
    <property type="entry name" value="WD40 repeat-like"/>
    <property type="match status" value="1"/>
</dbReference>
<dbReference type="RefSeq" id="XP_018734167.1">
    <property type="nucleotide sequence ID" value="XM_018881589.1"/>
</dbReference>
<feature type="compositionally biased region" description="Low complexity" evidence="1">
    <location>
        <begin position="130"/>
        <end position="144"/>
    </location>
</feature>
<dbReference type="InterPro" id="IPR019417">
    <property type="entry name" value="DUF2415"/>
</dbReference>
<proteinExistence type="predicted"/>
<protein>
    <recommendedName>
        <fullName evidence="2">DUF2415 domain-containing protein</fullName>
    </recommendedName>
</protein>
<evidence type="ECO:0000313" key="3">
    <source>
        <dbReference type="EMBL" id="ANB11690.1"/>
    </source>
</evidence>
<keyword evidence="4" id="KW-1185">Reference proteome</keyword>
<gene>
    <name evidence="3" type="ORF">AWJ20_4511</name>
</gene>
<feature type="compositionally biased region" description="Polar residues" evidence="1">
    <location>
        <begin position="81"/>
        <end position="95"/>
    </location>
</feature>
<dbReference type="PANTHER" id="PTHR43991">
    <property type="entry name" value="WD REPEAT PROTEIN (AFU_ORTHOLOGUE AFUA_8G05640)-RELATED"/>
    <property type="match status" value="1"/>
</dbReference>
<dbReference type="AlphaFoldDB" id="A0A167CH70"/>
<name>A0A167CH70_9ASCO</name>
<dbReference type="KEGG" id="slb:AWJ20_4511"/>
<sequence>MMFGAAFQDGMARLYDIRNLKVPLTKIKSARPNELMGAFRCLKFSNGPEDLMFLSEQMERVHIIDLRDFENRQVLTVPSNFSCSNYTETSTTNEMSYDDDAAESAGEDEDEDMDDDDEPSFTSPVRMGMLSGTSNPGPSSSTSLPRPVASLSTVPIPGVYIPGRHRHHRSSSVHPPLSSPTIQSYRDLVSQHQHSQFSRLTAQQSEYGLSGISWTAFDGGTIAVGTGSGIGLWKIDSRSRRTFPSFTIR</sequence>
<feature type="compositionally biased region" description="Acidic residues" evidence="1">
    <location>
        <begin position="96"/>
        <end position="119"/>
    </location>
</feature>
<feature type="domain" description="DUF2415" evidence="2">
    <location>
        <begin position="37"/>
        <end position="75"/>
    </location>
</feature>
<evidence type="ECO:0000313" key="4">
    <source>
        <dbReference type="Proteomes" id="UP000189580"/>
    </source>
</evidence>
<organism evidence="3 4">
    <name type="scientific">Sugiyamaella lignohabitans</name>
    <dbReference type="NCBI Taxonomy" id="796027"/>
    <lineage>
        <taxon>Eukaryota</taxon>
        <taxon>Fungi</taxon>
        <taxon>Dikarya</taxon>
        <taxon>Ascomycota</taxon>
        <taxon>Saccharomycotina</taxon>
        <taxon>Dipodascomycetes</taxon>
        <taxon>Dipodascales</taxon>
        <taxon>Trichomonascaceae</taxon>
        <taxon>Sugiyamaella</taxon>
    </lineage>
</organism>
<dbReference type="Proteomes" id="UP000189580">
    <property type="component" value="Chromosome c"/>
</dbReference>
<feature type="region of interest" description="Disordered" evidence="1">
    <location>
        <begin position="81"/>
        <end position="181"/>
    </location>
</feature>